<keyword evidence="3" id="KW-0540">Nuclease</keyword>
<comment type="cofactor">
    <cofactor evidence="1">
        <name>Mg(2+)</name>
        <dbReference type="ChEBI" id="CHEBI:18420"/>
    </cofactor>
</comment>
<dbReference type="RefSeq" id="WP_080798659.1">
    <property type="nucleotide sequence ID" value="NZ_LT828540.1"/>
</dbReference>
<name>A0A1W1HKW4_9BACT</name>
<dbReference type="GO" id="GO:0004518">
    <property type="term" value="F:nuclease activity"/>
    <property type="evidence" value="ECO:0007669"/>
    <property type="project" value="UniProtKB-KW"/>
</dbReference>
<dbReference type="PANTHER" id="PTHR33653">
    <property type="entry name" value="RIBONUCLEASE VAPC2"/>
    <property type="match status" value="1"/>
</dbReference>
<proteinExistence type="inferred from homology"/>
<dbReference type="STRING" id="1246637.MTBBW1_90011"/>
<evidence type="ECO:0000256" key="2">
    <source>
        <dbReference type="ARBA" id="ARBA00022649"/>
    </source>
</evidence>
<keyword evidence="5" id="KW-0378">Hydrolase</keyword>
<evidence type="ECO:0000256" key="4">
    <source>
        <dbReference type="ARBA" id="ARBA00022723"/>
    </source>
</evidence>
<dbReference type="Gene3D" id="3.40.50.1010">
    <property type="entry name" value="5'-nuclease"/>
    <property type="match status" value="1"/>
</dbReference>
<protein>
    <submittedName>
        <fullName evidence="9">Putative PilT-like protein</fullName>
    </submittedName>
</protein>
<keyword evidence="10" id="KW-1185">Reference proteome</keyword>
<evidence type="ECO:0000313" key="9">
    <source>
        <dbReference type="EMBL" id="SLM33109.1"/>
    </source>
</evidence>
<dbReference type="InterPro" id="IPR029060">
    <property type="entry name" value="PIN-like_dom_sf"/>
</dbReference>
<reference evidence="9 10" key="1">
    <citation type="submission" date="2017-03" db="EMBL/GenBank/DDBJ databases">
        <authorList>
            <person name="Afonso C.L."/>
            <person name="Miller P.J."/>
            <person name="Scott M.A."/>
            <person name="Spackman E."/>
            <person name="Goraichik I."/>
            <person name="Dimitrov K.M."/>
            <person name="Suarez D.L."/>
            <person name="Swayne D.E."/>
        </authorList>
    </citation>
    <scope>NUCLEOTIDE SEQUENCE [LARGE SCALE GENOMIC DNA]</scope>
    <source>
        <strain evidence="9">PRJEB14757</strain>
    </source>
</reference>
<sequence length="148" mass="17094">MKKYLLDTGIIRLIGINENVTKKFISLDQVKGDAYISVLTIHEMYYGLSNAKNTDYEIMARRAIDFVKKSFQNHIISITPTTAEIFGEIKSIYKKETGISPKNIKKHTIDFMIASTAIKENAILIAHDNIFNIIKDIYTDFQWEDWIN</sequence>
<comment type="similarity">
    <text evidence="7">Belongs to the PINc/VapC protein family.</text>
</comment>
<gene>
    <name evidence="9" type="ORF">MTBBW1_90011</name>
</gene>
<dbReference type="Pfam" id="PF01850">
    <property type="entry name" value="PIN"/>
    <property type="match status" value="1"/>
</dbReference>
<evidence type="ECO:0000259" key="8">
    <source>
        <dbReference type="Pfam" id="PF01850"/>
    </source>
</evidence>
<dbReference type="InterPro" id="IPR050556">
    <property type="entry name" value="Type_II_TA_system_RNase"/>
</dbReference>
<evidence type="ECO:0000256" key="1">
    <source>
        <dbReference type="ARBA" id="ARBA00001946"/>
    </source>
</evidence>
<dbReference type="GO" id="GO:0046872">
    <property type="term" value="F:metal ion binding"/>
    <property type="evidence" value="ECO:0007669"/>
    <property type="project" value="UniProtKB-KW"/>
</dbReference>
<dbReference type="OrthoDB" id="7068588at2"/>
<evidence type="ECO:0000256" key="3">
    <source>
        <dbReference type="ARBA" id="ARBA00022722"/>
    </source>
</evidence>
<dbReference type="Proteomes" id="UP000191931">
    <property type="component" value="Unassembled WGS sequence"/>
</dbReference>
<dbReference type="GO" id="GO:0016787">
    <property type="term" value="F:hydrolase activity"/>
    <property type="evidence" value="ECO:0007669"/>
    <property type="project" value="UniProtKB-KW"/>
</dbReference>
<dbReference type="AlphaFoldDB" id="A0A1W1HKW4"/>
<dbReference type="EMBL" id="FWEV01000336">
    <property type="protein sequence ID" value="SLM33109.1"/>
    <property type="molecule type" value="Genomic_DNA"/>
</dbReference>
<evidence type="ECO:0000313" key="10">
    <source>
        <dbReference type="Proteomes" id="UP000191931"/>
    </source>
</evidence>
<evidence type="ECO:0000256" key="5">
    <source>
        <dbReference type="ARBA" id="ARBA00022801"/>
    </source>
</evidence>
<keyword evidence="4" id="KW-0479">Metal-binding</keyword>
<evidence type="ECO:0000256" key="6">
    <source>
        <dbReference type="ARBA" id="ARBA00022842"/>
    </source>
</evidence>
<keyword evidence="6" id="KW-0460">Magnesium</keyword>
<accession>A0A1W1HKW4</accession>
<dbReference type="InterPro" id="IPR002716">
    <property type="entry name" value="PIN_dom"/>
</dbReference>
<evidence type="ECO:0000256" key="7">
    <source>
        <dbReference type="ARBA" id="ARBA00038093"/>
    </source>
</evidence>
<dbReference type="SUPFAM" id="SSF88723">
    <property type="entry name" value="PIN domain-like"/>
    <property type="match status" value="1"/>
</dbReference>
<feature type="domain" description="PIN" evidence="8">
    <location>
        <begin position="4"/>
        <end position="133"/>
    </location>
</feature>
<organism evidence="9 10">
    <name type="scientific">Desulfamplus magnetovallimortis</name>
    <dbReference type="NCBI Taxonomy" id="1246637"/>
    <lineage>
        <taxon>Bacteria</taxon>
        <taxon>Pseudomonadati</taxon>
        <taxon>Thermodesulfobacteriota</taxon>
        <taxon>Desulfobacteria</taxon>
        <taxon>Desulfobacterales</taxon>
        <taxon>Desulfobacteraceae</taxon>
        <taxon>Desulfamplus</taxon>
    </lineage>
</organism>
<dbReference type="PANTHER" id="PTHR33653:SF1">
    <property type="entry name" value="RIBONUCLEASE VAPC2"/>
    <property type="match status" value="1"/>
</dbReference>
<keyword evidence="2" id="KW-1277">Toxin-antitoxin system</keyword>